<comment type="caution">
    <text evidence="1">The sequence shown here is derived from an EMBL/GenBank/DDBJ whole genome shotgun (WGS) entry which is preliminary data.</text>
</comment>
<keyword evidence="2" id="KW-1185">Reference proteome</keyword>
<organism evidence="1 2">
    <name type="scientific">Parasutterella secunda</name>
    <dbReference type="NCBI Taxonomy" id="626947"/>
    <lineage>
        <taxon>Bacteria</taxon>
        <taxon>Pseudomonadati</taxon>
        <taxon>Pseudomonadota</taxon>
        <taxon>Betaproteobacteria</taxon>
        <taxon>Burkholderiales</taxon>
        <taxon>Sutterellaceae</taxon>
        <taxon>Parasutterella</taxon>
    </lineage>
</organism>
<reference evidence="1 2" key="1">
    <citation type="journal article" date="2021" name="Sci. Rep.">
        <title>The distribution of antibiotic resistance genes in chicken gut microbiota commensals.</title>
        <authorList>
            <person name="Juricova H."/>
            <person name="Matiasovicova J."/>
            <person name="Kubasova T."/>
            <person name="Cejkova D."/>
            <person name="Rychlik I."/>
        </authorList>
    </citation>
    <scope>NUCLEOTIDE SEQUENCE [LARGE SCALE GENOMIC DNA]</scope>
    <source>
        <strain evidence="1 2">An562</strain>
    </source>
</reference>
<gene>
    <name evidence="1" type="ORF">H5985_08685</name>
</gene>
<dbReference type="RefSeq" id="WP_205050927.1">
    <property type="nucleotide sequence ID" value="NZ_JACJKX010000022.1"/>
</dbReference>
<dbReference type="Pfam" id="PF13876">
    <property type="entry name" value="Phage_gp49_66"/>
    <property type="match status" value="1"/>
</dbReference>
<sequence>MSTSEIRDEARKQAKFPFVEPSRVDLLIDRAEFYRVPGTATMICSIVLKSGFTVVDSASCKDPRNFDEDLAKRLSFSKARDQIFALEAYADVARPIEATLPNII</sequence>
<dbReference type="EMBL" id="JACJKX010000022">
    <property type="protein sequence ID" value="MBM6929340.1"/>
    <property type="molecule type" value="Genomic_DNA"/>
</dbReference>
<dbReference type="Proteomes" id="UP000777002">
    <property type="component" value="Unassembled WGS sequence"/>
</dbReference>
<accession>A0ABS2GU07</accession>
<dbReference type="InterPro" id="IPR025915">
    <property type="entry name" value="Phage_gp49_66"/>
</dbReference>
<protein>
    <submittedName>
        <fullName evidence="1">Uncharacterized protein</fullName>
    </submittedName>
</protein>
<evidence type="ECO:0000313" key="2">
    <source>
        <dbReference type="Proteomes" id="UP000777002"/>
    </source>
</evidence>
<evidence type="ECO:0000313" key="1">
    <source>
        <dbReference type="EMBL" id="MBM6929340.1"/>
    </source>
</evidence>
<proteinExistence type="predicted"/>
<name>A0ABS2GU07_9BURK</name>